<evidence type="ECO:0000313" key="2">
    <source>
        <dbReference type="EMBL" id="CAK1545615.1"/>
    </source>
</evidence>
<evidence type="ECO:0000256" key="1">
    <source>
        <dbReference type="SAM" id="MobiDB-lite"/>
    </source>
</evidence>
<dbReference type="AlphaFoldDB" id="A0AAV1J8B9"/>
<feature type="region of interest" description="Disordered" evidence="1">
    <location>
        <begin position="119"/>
        <end position="140"/>
    </location>
</feature>
<feature type="compositionally biased region" description="Basic and acidic residues" evidence="1">
    <location>
        <begin position="119"/>
        <end position="131"/>
    </location>
</feature>
<organism evidence="2 3">
    <name type="scientific">Leptosia nina</name>
    <dbReference type="NCBI Taxonomy" id="320188"/>
    <lineage>
        <taxon>Eukaryota</taxon>
        <taxon>Metazoa</taxon>
        <taxon>Ecdysozoa</taxon>
        <taxon>Arthropoda</taxon>
        <taxon>Hexapoda</taxon>
        <taxon>Insecta</taxon>
        <taxon>Pterygota</taxon>
        <taxon>Neoptera</taxon>
        <taxon>Endopterygota</taxon>
        <taxon>Lepidoptera</taxon>
        <taxon>Glossata</taxon>
        <taxon>Ditrysia</taxon>
        <taxon>Papilionoidea</taxon>
        <taxon>Pieridae</taxon>
        <taxon>Pierinae</taxon>
        <taxon>Leptosia</taxon>
    </lineage>
</organism>
<accession>A0AAV1J8B9</accession>
<gene>
    <name evidence="2" type="ORF">LNINA_LOCUS5247</name>
</gene>
<comment type="caution">
    <text evidence="2">The sequence shown here is derived from an EMBL/GenBank/DDBJ whole genome shotgun (WGS) entry which is preliminary data.</text>
</comment>
<proteinExistence type="predicted"/>
<sequence>MYRQTVVGEAAQPSASVIDKSPEQITMEKIASSEAFNQADMSDVPTQKISTVATVEEPPREIPSPIKIRRVGVRTFTSAVEMDFNNISTNMENIRDNRQARDQSISVLHQEAGLADVPQEKIDANRSKNRSETPLGSLDRTKVSLGDSDVTTELQSFLRDEWGIFGTMLKLFSCIKDGLKGITVRVLVSRGPTQGRERLVAAKCFTSLLKLRQHGFITVEKDPVTLEIVHMTLGPRLLKLQNAEKYL</sequence>
<keyword evidence="3" id="KW-1185">Reference proteome</keyword>
<dbReference type="EMBL" id="CAVLEF010000007">
    <property type="protein sequence ID" value="CAK1545615.1"/>
    <property type="molecule type" value="Genomic_DNA"/>
</dbReference>
<reference evidence="2 3" key="1">
    <citation type="submission" date="2023-11" db="EMBL/GenBank/DDBJ databases">
        <authorList>
            <person name="Okamura Y."/>
        </authorList>
    </citation>
    <scope>NUCLEOTIDE SEQUENCE [LARGE SCALE GENOMIC DNA]</scope>
</reference>
<name>A0AAV1J8B9_9NEOP</name>
<dbReference type="Proteomes" id="UP001497472">
    <property type="component" value="Unassembled WGS sequence"/>
</dbReference>
<evidence type="ECO:0000313" key="3">
    <source>
        <dbReference type="Proteomes" id="UP001497472"/>
    </source>
</evidence>
<protein>
    <submittedName>
        <fullName evidence="2">Uncharacterized protein</fullName>
    </submittedName>
</protein>